<dbReference type="Proteomes" id="UP000805193">
    <property type="component" value="Unassembled WGS sequence"/>
</dbReference>
<name>A0AC60PVD8_IXOPE</name>
<sequence length="284" mass="31118">MMVFKLATALSLHHPFAVVHRATSVRVTSPLVTTDEKTGVGHVGCALCQLCGCVPSLVSGRRGSGAVELWSCGGFDLKPSGVRTVECEVCEVYTFVSLPEVVDSSPTPATMLLSLYSRMMRAHPAKTQILTTGSLMLAGDVIAQKAIEKRESLDVGRAARFFVLGIGFVGPTIRTWFVVLERVFGARGGALKKMLVDQLLFSPVFLASLLTCLGFLQRRPWSDTKQMLRKDYVPILTTGYMLWPAAQLVNFHLVPMPYRLPFTSGVGLVWNTYLAWKANKTSSM</sequence>
<evidence type="ECO:0000313" key="2">
    <source>
        <dbReference type="Proteomes" id="UP000805193"/>
    </source>
</evidence>
<organism evidence="1 2">
    <name type="scientific">Ixodes persulcatus</name>
    <name type="common">Taiga tick</name>
    <dbReference type="NCBI Taxonomy" id="34615"/>
    <lineage>
        <taxon>Eukaryota</taxon>
        <taxon>Metazoa</taxon>
        <taxon>Ecdysozoa</taxon>
        <taxon>Arthropoda</taxon>
        <taxon>Chelicerata</taxon>
        <taxon>Arachnida</taxon>
        <taxon>Acari</taxon>
        <taxon>Parasitiformes</taxon>
        <taxon>Ixodida</taxon>
        <taxon>Ixodoidea</taxon>
        <taxon>Ixodidae</taxon>
        <taxon>Ixodinae</taxon>
        <taxon>Ixodes</taxon>
    </lineage>
</organism>
<dbReference type="EMBL" id="JABSTQ010009878">
    <property type="protein sequence ID" value="KAG0425192.1"/>
    <property type="molecule type" value="Genomic_DNA"/>
</dbReference>
<evidence type="ECO:0000313" key="1">
    <source>
        <dbReference type="EMBL" id="KAG0425192.1"/>
    </source>
</evidence>
<keyword evidence="2" id="KW-1185">Reference proteome</keyword>
<proteinExistence type="predicted"/>
<accession>A0AC60PVD8</accession>
<comment type="caution">
    <text evidence="1">The sequence shown here is derived from an EMBL/GenBank/DDBJ whole genome shotgun (WGS) entry which is preliminary data.</text>
</comment>
<protein>
    <submittedName>
        <fullName evidence="1">Uncharacterized protein</fullName>
    </submittedName>
</protein>
<gene>
    <name evidence="1" type="ORF">HPB47_027626</name>
</gene>
<reference evidence="1 2" key="1">
    <citation type="journal article" date="2020" name="Cell">
        <title>Large-Scale Comparative Analyses of Tick Genomes Elucidate Their Genetic Diversity and Vector Capacities.</title>
        <authorList>
            <consortium name="Tick Genome and Microbiome Consortium (TIGMIC)"/>
            <person name="Jia N."/>
            <person name="Wang J."/>
            <person name="Shi W."/>
            <person name="Du L."/>
            <person name="Sun Y."/>
            <person name="Zhan W."/>
            <person name="Jiang J.F."/>
            <person name="Wang Q."/>
            <person name="Zhang B."/>
            <person name="Ji P."/>
            <person name="Bell-Sakyi L."/>
            <person name="Cui X.M."/>
            <person name="Yuan T.T."/>
            <person name="Jiang B.G."/>
            <person name="Yang W.F."/>
            <person name="Lam T.T."/>
            <person name="Chang Q.C."/>
            <person name="Ding S.J."/>
            <person name="Wang X.J."/>
            <person name="Zhu J.G."/>
            <person name="Ruan X.D."/>
            <person name="Zhao L."/>
            <person name="Wei J.T."/>
            <person name="Ye R.Z."/>
            <person name="Que T.C."/>
            <person name="Du C.H."/>
            <person name="Zhou Y.H."/>
            <person name="Cheng J.X."/>
            <person name="Dai P.F."/>
            <person name="Guo W.B."/>
            <person name="Han X.H."/>
            <person name="Huang E.J."/>
            <person name="Li L.F."/>
            <person name="Wei W."/>
            <person name="Gao Y.C."/>
            <person name="Liu J.Z."/>
            <person name="Shao H.Z."/>
            <person name="Wang X."/>
            <person name="Wang C.C."/>
            <person name="Yang T.C."/>
            <person name="Huo Q.B."/>
            <person name="Li W."/>
            <person name="Chen H.Y."/>
            <person name="Chen S.E."/>
            <person name="Zhou L.G."/>
            <person name="Ni X.B."/>
            <person name="Tian J.H."/>
            <person name="Sheng Y."/>
            <person name="Liu T."/>
            <person name="Pan Y.S."/>
            <person name="Xia L.Y."/>
            <person name="Li J."/>
            <person name="Zhao F."/>
            <person name="Cao W.C."/>
        </authorList>
    </citation>
    <scope>NUCLEOTIDE SEQUENCE [LARGE SCALE GENOMIC DNA]</scope>
    <source>
        <strain evidence="1">Iper-2018</strain>
    </source>
</reference>